<name>A0A8T3BNB8_DENNO</name>
<dbReference type="PANTHER" id="PTHR35218">
    <property type="entry name" value="RNASE H DOMAIN-CONTAINING PROTEIN"/>
    <property type="match status" value="1"/>
</dbReference>
<dbReference type="InterPro" id="IPR036691">
    <property type="entry name" value="Endo/exonu/phosph_ase_sf"/>
</dbReference>
<evidence type="ECO:0000313" key="2">
    <source>
        <dbReference type="EMBL" id="KAI0515989.1"/>
    </source>
</evidence>
<dbReference type="EMBL" id="JAGYWB010000007">
    <property type="protein sequence ID" value="KAI0515989.1"/>
    <property type="molecule type" value="Genomic_DNA"/>
</dbReference>
<dbReference type="AlphaFoldDB" id="A0A8T3BNB8"/>
<gene>
    <name evidence="2" type="ORF">KFK09_008660</name>
</gene>
<feature type="domain" description="Endonuclease/exonuclease/phosphatase" evidence="1">
    <location>
        <begin position="7"/>
        <end position="211"/>
    </location>
</feature>
<evidence type="ECO:0000259" key="1">
    <source>
        <dbReference type="Pfam" id="PF03372"/>
    </source>
</evidence>
<dbReference type="OrthoDB" id="786811at2759"/>
<comment type="caution">
    <text evidence="2">The sequence shown here is derived from an EMBL/GenBank/DDBJ whole genome shotgun (WGS) entry which is preliminary data.</text>
</comment>
<dbReference type="SUPFAM" id="SSF56219">
    <property type="entry name" value="DNase I-like"/>
    <property type="match status" value="1"/>
</dbReference>
<protein>
    <recommendedName>
        <fullName evidence="1">Endonuclease/exonuclease/phosphatase domain-containing protein</fullName>
    </recommendedName>
</protein>
<accession>A0A8T3BNB8</accession>
<organism evidence="2 3">
    <name type="scientific">Dendrobium nobile</name>
    <name type="common">Orchid</name>
    <dbReference type="NCBI Taxonomy" id="94219"/>
    <lineage>
        <taxon>Eukaryota</taxon>
        <taxon>Viridiplantae</taxon>
        <taxon>Streptophyta</taxon>
        <taxon>Embryophyta</taxon>
        <taxon>Tracheophyta</taxon>
        <taxon>Spermatophyta</taxon>
        <taxon>Magnoliopsida</taxon>
        <taxon>Liliopsida</taxon>
        <taxon>Asparagales</taxon>
        <taxon>Orchidaceae</taxon>
        <taxon>Epidendroideae</taxon>
        <taxon>Malaxideae</taxon>
        <taxon>Dendrobiinae</taxon>
        <taxon>Dendrobium</taxon>
    </lineage>
</organism>
<keyword evidence="3" id="KW-1185">Reference proteome</keyword>
<dbReference type="InterPro" id="IPR005135">
    <property type="entry name" value="Endo/exonuclease/phosphatase"/>
</dbReference>
<dbReference type="GO" id="GO:0003824">
    <property type="term" value="F:catalytic activity"/>
    <property type="evidence" value="ECO:0007669"/>
    <property type="project" value="InterPro"/>
</dbReference>
<reference evidence="2" key="1">
    <citation type="journal article" date="2022" name="Front. Genet.">
        <title>Chromosome-Scale Assembly of the Dendrobium nobile Genome Provides Insights Into the Molecular Mechanism of the Biosynthesis of the Medicinal Active Ingredient of Dendrobium.</title>
        <authorList>
            <person name="Xu Q."/>
            <person name="Niu S.-C."/>
            <person name="Li K.-L."/>
            <person name="Zheng P.-J."/>
            <person name="Zhang X.-J."/>
            <person name="Jia Y."/>
            <person name="Liu Y."/>
            <person name="Niu Y.-X."/>
            <person name="Yu L.-H."/>
            <person name="Chen D.-F."/>
            <person name="Zhang G.-Q."/>
        </authorList>
    </citation>
    <scope>NUCLEOTIDE SEQUENCE</scope>
    <source>
        <tissue evidence="2">Leaf</tissue>
    </source>
</reference>
<sequence length="220" mass="25282">MNSSIAFWNCRGARKRRASLYLKEIVKDFGIFFIGLLETKINSFERKKVDILSGTDWNFYCVPSEGIYGSILVLWKGNIASFQILESSSQFIVRDLEILNKGTWRIASIYGSKDVYRRRLLWERLEFFANKELPMVIGGDFNCILSSEDKRGGKRFKLSLGSKEMKTFLANNDLHEVGFVGPKFTWCKNKQGPERILERLDKCFINPAATTSSIIYMLGT</sequence>
<dbReference type="Proteomes" id="UP000829196">
    <property type="component" value="Unassembled WGS sequence"/>
</dbReference>
<dbReference type="SMR" id="A0A8T3BNB8"/>
<dbReference type="PANTHER" id="PTHR35218:SF9">
    <property type="entry name" value="ENDONUCLEASE_EXONUCLEASE_PHOSPHATASE DOMAIN-CONTAINING PROTEIN"/>
    <property type="match status" value="1"/>
</dbReference>
<dbReference type="Gene3D" id="3.60.10.10">
    <property type="entry name" value="Endonuclease/exonuclease/phosphatase"/>
    <property type="match status" value="1"/>
</dbReference>
<evidence type="ECO:0000313" key="3">
    <source>
        <dbReference type="Proteomes" id="UP000829196"/>
    </source>
</evidence>
<dbReference type="Pfam" id="PF03372">
    <property type="entry name" value="Exo_endo_phos"/>
    <property type="match status" value="1"/>
</dbReference>
<proteinExistence type="predicted"/>